<reference evidence="1 2" key="1">
    <citation type="journal article" date="2014" name="Genome Announc.">
        <title>Genome Sequence and Methylome of Soil Bacterium Gemmatirosa kalamazoonensis KBS708T, a Member of the Rarely Cultivated Gemmatimonadetes Phylum.</title>
        <authorList>
            <person name="Debruyn J.M."/>
            <person name="Radosevich M."/>
            <person name="Wommack K.E."/>
            <person name="Polson S.W."/>
            <person name="Hauser L.J."/>
            <person name="Fawaz M.N."/>
            <person name="Korlach J."/>
            <person name="Tsai Y.C."/>
        </authorList>
    </citation>
    <scope>NUCLEOTIDE SEQUENCE [LARGE SCALE GENOMIC DNA]</scope>
    <source>
        <strain evidence="1 2">KBS708</strain>
    </source>
</reference>
<dbReference type="Proteomes" id="UP000019151">
    <property type="component" value="Chromosome"/>
</dbReference>
<name>W0RIQ5_9BACT</name>
<keyword evidence="1" id="KW-0378">Hydrolase</keyword>
<accession>W0RIQ5</accession>
<keyword evidence="2" id="KW-1185">Reference proteome</keyword>
<dbReference type="Pfam" id="PF10023">
    <property type="entry name" value="Aminopep"/>
    <property type="match status" value="1"/>
</dbReference>
<evidence type="ECO:0000313" key="1">
    <source>
        <dbReference type="EMBL" id="AHG90195.1"/>
    </source>
</evidence>
<keyword evidence="1" id="KW-0645">Protease</keyword>
<keyword evidence="1" id="KW-0031">Aminopeptidase</keyword>
<dbReference type="AlphaFoldDB" id="W0RIQ5"/>
<dbReference type="OrthoDB" id="9777175at2"/>
<protein>
    <submittedName>
        <fullName evidence="1">Aminopeptidase</fullName>
    </submittedName>
</protein>
<dbReference type="InterPro" id="IPR014553">
    <property type="entry name" value="Aminopept"/>
</dbReference>
<dbReference type="HOGENOM" id="CLU_064960_0_0_0"/>
<dbReference type="RefSeq" id="WP_025411665.1">
    <property type="nucleotide sequence ID" value="NZ_CP007128.1"/>
</dbReference>
<dbReference type="eggNOG" id="COG4324">
    <property type="taxonomic scope" value="Bacteria"/>
</dbReference>
<dbReference type="EMBL" id="CP007128">
    <property type="protein sequence ID" value="AHG90195.1"/>
    <property type="molecule type" value="Genomic_DNA"/>
</dbReference>
<dbReference type="STRING" id="861299.J421_2658"/>
<dbReference type="InParanoid" id="W0RIQ5"/>
<gene>
    <name evidence="1" type="ORF">J421_2658</name>
</gene>
<organism evidence="1 2">
    <name type="scientific">Gemmatirosa kalamazoonensis</name>
    <dbReference type="NCBI Taxonomy" id="861299"/>
    <lineage>
        <taxon>Bacteria</taxon>
        <taxon>Pseudomonadati</taxon>
        <taxon>Gemmatimonadota</taxon>
        <taxon>Gemmatimonadia</taxon>
        <taxon>Gemmatimonadales</taxon>
        <taxon>Gemmatimonadaceae</taxon>
        <taxon>Gemmatirosa</taxon>
    </lineage>
</organism>
<sequence>MAGSPRAAARARGRAIARRVALGLLGTLAVAVAGLASFPTGRYLLRAAWEEGRILARRRPIAAIVADSTVPAATRAKLRLVLDARRFAADSIGLRAGESFTLYSDIGRDTLVLVLSGARRDTLAPYTWWFPIVGRVPYKGFFAFDAARHAKADLLDAGLDAYLRPSPAFSTLGWFNDPLLNTTLREDAVDLANTVVHELTHNTFYASGQAAFNESFASFVGARGSAWLFRARGDSTAAAEADRRWGQEKRLAAFWTALGRSLDSAYAAHPADSTARVAARDSVYRAARAELATRIAPEVGAPPTWAARVQLDNASLLARLTYGRDLPVFDAVWEREGRDVRRTVRRVIELARGKRDPFAALRAALMNRR</sequence>
<dbReference type="GO" id="GO:0004177">
    <property type="term" value="F:aminopeptidase activity"/>
    <property type="evidence" value="ECO:0007669"/>
    <property type="project" value="UniProtKB-KW"/>
</dbReference>
<evidence type="ECO:0000313" key="2">
    <source>
        <dbReference type="Proteomes" id="UP000019151"/>
    </source>
</evidence>
<dbReference type="KEGG" id="gba:J421_2658"/>
<proteinExistence type="predicted"/>